<organism evidence="1 2">
    <name type="scientific">Actinokineospora xionganensis</name>
    <dbReference type="NCBI Taxonomy" id="2684470"/>
    <lineage>
        <taxon>Bacteria</taxon>
        <taxon>Bacillati</taxon>
        <taxon>Actinomycetota</taxon>
        <taxon>Actinomycetes</taxon>
        <taxon>Pseudonocardiales</taxon>
        <taxon>Pseudonocardiaceae</taxon>
        <taxon>Actinokineospora</taxon>
    </lineage>
</organism>
<comment type="caution">
    <text evidence="1">The sequence shown here is derived from an EMBL/GenBank/DDBJ whole genome shotgun (WGS) entry which is preliminary data.</text>
</comment>
<dbReference type="EMBL" id="JABVED010000006">
    <property type="protein sequence ID" value="MBC6448084.1"/>
    <property type="molecule type" value="Genomic_DNA"/>
</dbReference>
<dbReference type="Proteomes" id="UP000734823">
    <property type="component" value="Unassembled WGS sequence"/>
</dbReference>
<evidence type="ECO:0000313" key="1">
    <source>
        <dbReference type="EMBL" id="MBC6448084.1"/>
    </source>
</evidence>
<keyword evidence="2" id="KW-1185">Reference proteome</keyword>
<protein>
    <recommendedName>
        <fullName evidence="3">Sporadically distributed protein, TIGR04141 family</fullName>
    </recommendedName>
</protein>
<reference evidence="1 2" key="1">
    <citation type="submission" date="2020-06" db="EMBL/GenBank/DDBJ databases">
        <title>Actinokineospora xiongansis sp. nov., isolated from soil of Baiyangdian.</title>
        <authorList>
            <person name="Zhang X."/>
        </authorList>
    </citation>
    <scope>NUCLEOTIDE SEQUENCE [LARGE SCALE GENOMIC DNA]</scope>
    <source>
        <strain evidence="1 2">HBU206404</strain>
    </source>
</reference>
<name>A0ABR7L6P8_9PSEU</name>
<sequence>MTSEDSAGVEALPWRSLRPFVSVVVLECTADDLAAGFSRLTGQLLQPRRGVALGSQALVALGQSEGRNQTIDGAGSLADLGIDQVWGSVRRHQRAPSWSGRDSIFVDTEHLLTVALRRGRLVAVHAEHSIQAGILRWLYKEPRPPFRRVPPWALEGALLQGEANGLWLRGTHRRRRTKPDTKTLSGRGLQDSLDPHADRSFALSAGCSELGASPDRTVLTGKVGTTPEKSTVWFKATTDFATFVTAVVELLVLLDKTMVDGPAESQFSILARQIDDISPVWGAYEVLVDPPDHLTPEVAGNDDLRDAAVMLEDALLEVHGTASQAFTMDVGLDGSISGCLGVRPVPVGGGYRLDIGFRGEPTNLRPVRGILDALGNGELLTVHYRSGHAFTGGQFWEARTSVAGFPQWTFADFAGYRVDQEKPKFKAPQAIHDAIGAPDDRSLFSWVVARYTDGWLICDDGSGEVADFLHISPDGTVSAIHVKGARNASSNRRVSAAAYEVVVGQAVKNLPFADANRLRERLAAPALAGPACWTYGVRVTGRGDFLDSFDIRDATDGYRVVVVQPHMRESHYRDLRREGVEAPQSAERMRLALLETLLNSARSSAVGIGSDLEVIASV</sequence>
<accession>A0ABR7L6P8</accession>
<evidence type="ECO:0000313" key="2">
    <source>
        <dbReference type="Proteomes" id="UP000734823"/>
    </source>
</evidence>
<evidence type="ECO:0008006" key="3">
    <source>
        <dbReference type="Google" id="ProtNLM"/>
    </source>
</evidence>
<gene>
    <name evidence="1" type="ORF">GPZ80_12990</name>
</gene>
<proteinExistence type="predicted"/>
<dbReference type="RefSeq" id="WP_187220581.1">
    <property type="nucleotide sequence ID" value="NZ_JABVED010000006.1"/>
</dbReference>